<keyword evidence="2" id="KW-1185">Reference proteome</keyword>
<organism evidence="1 2">
    <name type="scientific">Terrisporobacter othiniensis</name>
    <dbReference type="NCBI Taxonomy" id="1577792"/>
    <lineage>
        <taxon>Bacteria</taxon>
        <taxon>Bacillati</taxon>
        <taxon>Bacillota</taxon>
        <taxon>Clostridia</taxon>
        <taxon>Peptostreptococcales</taxon>
        <taxon>Peptostreptococcaceae</taxon>
        <taxon>Terrisporobacter</taxon>
    </lineage>
</organism>
<dbReference type="OrthoDB" id="9807794at2"/>
<gene>
    <name evidence="1" type="ORF">QX51_18330</name>
</gene>
<evidence type="ECO:0000313" key="2">
    <source>
        <dbReference type="Proteomes" id="UP000031189"/>
    </source>
</evidence>
<accession>A0A0B3VS66</accession>
<dbReference type="AlphaFoldDB" id="A0A0B3VS66"/>
<comment type="caution">
    <text evidence="1">The sequence shown here is derived from an EMBL/GenBank/DDBJ whole genome shotgun (WGS) entry which is preliminary data.</text>
</comment>
<evidence type="ECO:0000313" key="1">
    <source>
        <dbReference type="EMBL" id="KHS55643.1"/>
    </source>
</evidence>
<reference evidence="1 2" key="1">
    <citation type="submission" date="2014-12" db="EMBL/GenBank/DDBJ databases">
        <title>Draft genome sequence of Terrisporobacter sp. 08-306576, isolated from the blood culture of a bacteremia patient.</title>
        <authorList>
            <person name="Lund L.C."/>
            <person name="Sydenham T.V."/>
            <person name="Hogh S.V."/>
            <person name="Skov M.N."/>
            <person name="Kemp M."/>
            <person name="Justesen U.S."/>
        </authorList>
    </citation>
    <scope>NUCLEOTIDE SEQUENCE [LARGE SCALE GENOMIC DNA]</scope>
    <source>
        <strain evidence="1 2">08-306576</strain>
    </source>
</reference>
<protein>
    <submittedName>
        <fullName evidence="1">Uncharacterized protein</fullName>
    </submittedName>
</protein>
<dbReference type="Proteomes" id="UP000031189">
    <property type="component" value="Unassembled WGS sequence"/>
</dbReference>
<dbReference type="RefSeq" id="WP_039681345.1">
    <property type="nucleotide sequence ID" value="NZ_JAWGXO010000011.1"/>
</dbReference>
<proteinExistence type="predicted"/>
<dbReference type="EMBL" id="JWHR01000157">
    <property type="protein sequence ID" value="KHS55643.1"/>
    <property type="molecule type" value="Genomic_DNA"/>
</dbReference>
<name>A0A0B3VS66_9FIRM</name>
<sequence length="62" mass="7162">MLTFPNFDSIETIKDIFYIVNTNYLDLPMFGGASSIDFNDNLQEFTEFYDGIVYKSSISFVL</sequence>